<sequence length="100" mass="11520">MSNQHPLYHYNSDNISFVSQEALNLRTVYFPLCGISSEKIKSSITPYLSGDIKLDKEHYLTKPVSTEDLRQNLRNVFFRIGNDVVSLAEDTFDEESFVEI</sequence>
<reference evidence="1" key="1">
    <citation type="submission" date="2018-06" db="EMBL/GenBank/DDBJ databases">
        <authorList>
            <person name="Zhirakovskaya E."/>
        </authorList>
    </citation>
    <scope>NUCLEOTIDE SEQUENCE</scope>
</reference>
<evidence type="ECO:0000313" key="1">
    <source>
        <dbReference type="EMBL" id="VAW12889.1"/>
    </source>
</evidence>
<dbReference type="EMBL" id="UOEN01000132">
    <property type="protein sequence ID" value="VAW12889.1"/>
    <property type="molecule type" value="Genomic_DNA"/>
</dbReference>
<name>A0A3B0TL31_9ZZZZ</name>
<organism evidence="1">
    <name type="scientific">hydrothermal vent metagenome</name>
    <dbReference type="NCBI Taxonomy" id="652676"/>
    <lineage>
        <taxon>unclassified sequences</taxon>
        <taxon>metagenomes</taxon>
        <taxon>ecological metagenomes</taxon>
    </lineage>
</organism>
<dbReference type="AlphaFoldDB" id="A0A3B0TL31"/>
<feature type="non-terminal residue" evidence="1">
    <location>
        <position position="100"/>
    </location>
</feature>
<gene>
    <name evidence="1" type="ORF">MNBD_BACTEROID05-1262</name>
</gene>
<accession>A0A3B0TL31</accession>
<protein>
    <submittedName>
        <fullName evidence="1">Uncharacterized protein</fullName>
    </submittedName>
</protein>
<proteinExistence type="predicted"/>